<protein>
    <submittedName>
        <fullName evidence="1">Uncharacterized protein</fullName>
    </submittedName>
</protein>
<dbReference type="AlphaFoldDB" id="A0AAW8J5W1"/>
<evidence type="ECO:0000313" key="2">
    <source>
        <dbReference type="Proteomes" id="UP001243844"/>
    </source>
</evidence>
<sequence>MRTLSKQVLDDLFIQLDNLSITSKPREILTVILGWMRSNAEILEQKPFVDYQLNYMSNLNEDEYPVEYSILHGSEFIHVRDFLKKYTFRDAKFIASLLSGMLDKLFFLEIDIECSICQSGGLLVWKNELGGKLVHECAQCGFVHFLEQDVEYHLVPATTLELKQAGLI</sequence>
<organism evidence="1 2">
    <name type="scientific">Acinetobacter rudis</name>
    <dbReference type="NCBI Taxonomy" id="632955"/>
    <lineage>
        <taxon>Bacteria</taxon>
        <taxon>Pseudomonadati</taxon>
        <taxon>Pseudomonadota</taxon>
        <taxon>Gammaproteobacteria</taxon>
        <taxon>Moraxellales</taxon>
        <taxon>Moraxellaceae</taxon>
        <taxon>Acinetobacter</taxon>
    </lineage>
</organism>
<comment type="caution">
    <text evidence="1">The sequence shown here is derived from an EMBL/GenBank/DDBJ whole genome shotgun (WGS) entry which is preliminary data.</text>
</comment>
<accession>A0AAW8J5W1</accession>
<gene>
    <name evidence="1" type="ORF">RFH47_04940</name>
</gene>
<dbReference type="RefSeq" id="WP_308981083.1">
    <property type="nucleotide sequence ID" value="NZ_JAVIDL010000006.1"/>
</dbReference>
<evidence type="ECO:0000313" key="1">
    <source>
        <dbReference type="EMBL" id="MDQ8935074.1"/>
    </source>
</evidence>
<reference evidence="1" key="1">
    <citation type="submission" date="2023-08" db="EMBL/GenBank/DDBJ databases">
        <title>Emergence of clinically-relevant ST2 carbapenem-resistant Acinetobacter baumannii strains in hospital sewages in Zhejiang, East of China.</title>
        <authorList>
            <person name="Kaichao C."/>
            <person name="Zhang R."/>
        </authorList>
    </citation>
    <scope>NUCLEOTIDE SEQUENCE</scope>
    <source>
        <strain evidence="1">M-RB-37</strain>
    </source>
</reference>
<dbReference type="EMBL" id="JAVIDL010000006">
    <property type="protein sequence ID" value="MDQ8935074.1"/>
    <property type="molecule type" value="Genomic_DNA"/>
</dbReference>
<name>A0AAW8J5W1_9GAMM</name>
<dbReference type="Proteomes" id="UP001243844">
    <property type="component" value="Unassembled WGS sequence"/>
</dbReference>
<proteinExistence type="predicted"/>